<protein>
    <submittedName>
        <fullName evidence="3">Lysine--tRNA ligase</fullName>
    </submittedName>
</protein>
<keyword evidence="3" id="KW-0436">Ligase</keyword>
<name>A0A2M7B740_9BACT</name>
<dbReference type="InterPro" id="IPR044136">
    <property type="entry name" value="Lys-tRNA-ligase_II_N"/>
</dbReference>
<evidence type="ECO:0000256" key="1">
    <source>
        <dbReference type="ARBA" id="ARBA00022741"/>
    </source>
</evidence>
<dbReference type="PANTHER" id="PTHR42918:SF15">
    <property type="entry name" value="LYSINE--TRNA LIGASE, CHLOROPLASTIC_MITOCHONDRIAL"/>
    <property type="match status" value="1"/>
</dbReference>
<proteinExistence type="predicted"/>
<evidence type="ECO:0000259" key="2">
    <source>
        <dbReference type="Pfam" id="PF01336"/>
    </source>
</evidence>
<keyword evidence="1" id="KW-0547">Nucleotide-binding</keyword>
<dbReference type="GO" id="GO:0000049">
    <property type="term" value="F:tRNA binding"/>
    <property type="evidence" value="ECO:0007669"/>
    <property type="project" value="TreeGrafter"/>
</dbReference>
<dbReference type="EMBL" id="PEVI01000020">
    <property type="protein sequence ID" value="PIU98890.1"/>
    <property type="molecule type" value="Genomic_DNA"/>
</dbReference>
<feature type="domain" description="OB" evidence="2">
    <location>
        <begin position="53"/>
        <end position="140"/>
    </location>
</feature>
<dbReference type="GO" id="GO:0000166">
    <property type="term" value="F:nucleotide binding"/>
    <property type="evidence" value="ECO:0007669"/>
    <property type="project" value="InterPro"/>
</dbReference>
<dbReference type="GO" id="GO:0005829">
    <property type="term" value="C:cytosol"/>
    <property type="evidence" value="ECO:0007669"/>
    <property type="project" value="TreeGrafter"/>
</dbReference>
<dbReference type="Proteomes" id="UP000231704">
    <property type="component" value="Unassembled WGS sequence"/>
</dbReference>
<gene>
    <name evidence="3" type="ORF">COS60_00660</name>
</gene>
<sequence length="172" mass="19793">MLEDIIRERQKKLKNLLKEDINPYPAKIKRTILISEALKDFNKLSSSKKQLFLTGRIKALRDQGNLIFIDLKDESGKIQAVLKADVLVGSPTLRRGKDNLNNFKILKQNLDVGDFLSVSGPLFKTQKGEKSIEVKTAEIITKSLRPLPTQWYGLKDVEERYRKRYLDLILNP</sequence>
<comment type="caution">
    <text evidence="3">The sequence shown here is derived from an EMBL/GenBank/DDBJ whole genome shotgun (WGS) entry which is preliminary data.</text>
</comment>
<dbReference type="GO" id="GO:0004824">
    <property type="term" value="F:lysine-tRNA ligase activity"/>
    <property type="evidence" value="ECO:0007669"/>
    <property type="project" value="TreeGrafter"/>
</dbReference>
<dbReference type="Gene3D" id="2.40.50.140">
    <property type="entry name" value="Nucleic acid-binding proteins"/>
    <property type="match status" value="1"/>
</dbReference>
<dbReference type="GO" id="GO:0006430">
    <property type="term" value="P:lysyl-tRNA aminoacylation"/>
    <property type="evidence" value="ECO:0007669"/>
    <property type="project" value="TreeGrafter"/>
</dbReference>
<dbReference type="InterPro" id="IPR004365">
    <property type="entry name" value="NA-bd_OB_tRNA"/>
</dbReference>
<dbReference type="Pfam" id="PF01336">
    <property type="entry name" value="tRNA_anti-codon"/>
    <property type="match status" value="1"/>
</dbReference>
<accession>A0A2M7B740</accession>
<evidence type="ECO:0000313" key="4">
    <source>
        <dbReference type="Proteomes" id="UP000231704"/>
    </source>
</evidence>
<organism evidence="3 4">
    <name type="scientific">Candidatus Wolfebacteria bacterium CG03_land_8_20_14_0_80_39_317</name>
    <dbReference type="NCBI Taxonomy" id="1975068"/>
    <lineage>
        <taxon>Bacteria</taxon>
        <taxon>Candidatus Wolfeibacteriota</taxon>
    </lineage>
</organism>
<reference evidence="4" key="1">
    <citation type="submission" date="2017-09" db="EMBL/GenBank/DDBJ databases">
        <title>Depth-based differentiation of microbial function through sediment-hosted aquifers and enrichment of novel symbionts in the deep terrestrial subsurface.</title>
        <authorList>
            <person name="Probst A.J."/>
            <person name="Ladd B."/>
            <person name="Jarett J.K."/>
            <person name="Geller-Mcgrath D.E."/>
            <person name="Sieber C.M.K."/>
            <person name="Emerson J.B."/>
            <person name="Anantharaman K."/>
            <person name="Thomas B.C."/>
            <person name="Malmstrom R."/>
            <person name="Stieglmeier M."/>
            <person name="Klingl A."/>
            <person name="Woyke T."/>
            <person name="Ryan C.M."/>
            <person name="Banfield J.F."/>
        </authorList>
    </citation>
    <scope>NUCLEOTIDE SEQUENCE [LARGE SCALE GENOMIC DNA]</scope>
</reference>
<dbReference type="AlphaFoldDB" id="A0A2M7B740"/>
<dbReference type="CDD" id="cd04322">
    <property type="entry name" value="LysRS_N"/>
    <property type="match status" value="1"/>
</dbReference>
<dbReference type="PANTHER" id="PTHR42918">
    <property type="entry name" value="LYSYL-TRNA SYNTHETASE"/>
    <property type="match status" value="1"/>
</dbReference>
<dbReference type="SUPFAM" id="SSF50249">
    <property type="entry name" value="Nucleic acid-binding proteins"/>
    <property type="match status" value="1"/>
</dbReference>
<dbReference type="InterPro" id="IPR012340">
    <property type="entry name" value="NA-bd_OB-fold"/>
</dbReference>
<evidence type="ECO:0000313" key="3">
    <source>
        <dbReference type="EMBL" id="PIU98890.1"/>
    </source>
</evidence>
<feature type="non-terminal residue" evidence="3">
    <location>
        <position position="172"/>
    </location>
</feature>